<dbReference type="RefSeq" id="WP_109968495.1">
    <property type="nucleotide sequence ID" value="NZ_CP176093.1"/>
</dbReference>
<dbReference type="Gene3D" id="3.90.650.10">
    <property type="entry name" value="PurM-like C-terminal domain"/>
    <property type="match status" value="1"/>
</dbReference>
<proteinExistence type="inferred from homology"/>
<feature type="binding site" evidence="1">
    <location>
        <position position="22"/>
    </location>
    <ligand>
        <name>Mg(2+)</name>
        <dbReference type="ChEBI" id="CHEBI:18420"/>
        <label>3</label>
    </ligand>
</feature>
<dbReference type="SUPFAM" id="SSF56042">
    <property type="entry name" value="PurM C-terminal domain-like"/>
    <property type="match status" value="1"/>
</dbReference>
<comment type="pathway">
    <text evidence="1">Cofactor biosynthesis; thiamine diphosphate biosynthesis; thiamine diphosphate from thiamine phosphate: step 1/1.</text>
</comment>
<feature type="binding site" evidence="1">
    <location>
        <position position="136"/>
    </location>
    <ligand>
        <name>ATP</name>
        <dbReference type="ChEBI" id="CHEBI:30616"/>
    </ligand>
</feature>
<feature type="binding site" evidence="1">
    <location>
        <position position="66"/>
    </location>
    <ligand>
        <name>Mg(2+)</name>
        <dbReference type="ChEBI" id="CHEBI:18420"/>
        <label>3</label>
    </ligand>
</feature>
<dbReference type="GeneID" id="97548134"/>
<feature type="binding site" evidence="1">
    <location>
        <position position="66"/>
    </location>
    <ligand>
        <name>Mg(2+)</name>
        <dbReference type="ChEBI" id="CHEBI:18420"/>
        <label>2</label>
    </ligand>
</feature>
<keyword evidence="1" id="KW-0460">Magnesium</keyword>
<feature type="binding site" evidence="1">
    <location>
        <position position="37"/>
    </location>
    <ligand>
        <name>Mg(2+)</name>
        <dbReference type="ChEBI" id="CHEBI:18420"/>
        <label>1</label>
    </ligand>
</feature>
<dbReference type="InterPro" id="IPR016188">
    <property type="entry name" value="PurM-like_N"/>
</dbReference>
<comment type="catalytic activity">
    <reaction evidence="1">
        <text>thiamine phosphate + ATP = thiamine diphosphate + ADP</text>
        <dbReference type="Rhea" id="RHEA:15913"/>
        <dbReference type="ChEBI" id="CHEBI:30616"/>
        <dbReference type="ChEBI" id="CHEBI:37575"/>
        <dbReference type="ChEBI" id="CHEBI:58937"/>
        <dbReference type="ChEBI" id="CHEBI:456216"/>
        <dbReference type="EC" id="2.7.4.16"/>
    </reaction>
</comment>
<sequence>MDDRELLDIICPVLGGEACSDDCAVLPEIKGIPVVSTDMLHETTDFPSGMTNWQIGWMAIAVTISDLASMGALPKYLTLAIGLDREDRLNDIIHGAQECCLKFGSQYVGGDLDAHTELTLVSTGIGVVTDGKPVRRSGARPGDLVGVTGIQGRAMAGLKGDRRYWRDLCEPSPRVLEGIAIRQAGATSMMDISDGLAISVHDIMKASGVGCELSRSEIPCLPDYKPDEALMMALFGGGDFELLFTISSIDRQILPKGTSIIGAVTEKQEILLDGNLLPAEGYRHNWNH</sequence>
<dbReference type="InterPro" id="IPR006283">
    <property type="entry name" value="ThiL-like"/>
</dbReference>
<name>A0A2V2N0B5_9EURY</name>
<evidence type="ECO:0000259" key="2">
    <source>
        <dbReference type="Pfam" id="PF00586"/>
    </source>
</evidence>
<dbReference type="GO" id="GO:0005524">
    <property type="term" value="F:ATP binding"/>
    <property type="evidence" value="ECO:0007669"/>
    <property type="project" value="UniProtKB-UniRule"/>
</dbReference>
<organism evidence="3 4">
    <name type="scientific">Methanospirillum lacunae</name>
    <dbReference type="NCBI Taxonomy" id="668570"/>
    <lineage>
        <taxon>Archaea</taxon>
        <taxon>Methanobacteriati</taxon>
        <taxon>Methanobacteriota</taxon>
        <taxon>Stenosarchaea group</taxon>
        <taxon>Methanomicrobia</taxon>
        <taxon>Methanomicrobiales</taxon>
        <taxon>Methanospirillaceae</taxon>
        <taxon>Methanospirillum</taxon>
    </lineage>
</organism>
<dbReference type="NCBIfam" id="TIGR01379">
    <property type="entry name" value="thiL"/>
    <property type="match status" value="1"/>
</dbReference>
<dbReference type="GO" id="GO:0000287">
    <property type="term" value="F:magnesium ion binding"/>
    <property type="evidence" value="ECO:0007669"/>
    <property type="project" value="UniProtKB-UniRule"/>
</dbReference>
<dbReference type="GO" id="GO:0009229">
    <property type="term" value="P:thiamine diphosphate biosynthetic process"/>
    <property type="evidence" value="ECO:0007669"/>
    <property type="project" value="UniProtKB-UniRule"/>
</dbReference>
<comment type="function">
    <text evidence="1">Catalyzes the ATP-dependent phosphorylation of thiamine-monophosphate (TMP) to form thiamine-pyrophosphate (TPP), the active form of vitamin B1.</text>
</comment>
<dbReference type="GO" id="GO:0009228">
    <property type="term" value="P:thiamine biosynthetic process"/>
    <property type="evidence" value="ECO:0007669"/>
    <property type="project" value="UniProtKB-KW"/>
</dbReference>
<feature type="binding site" evidence="1">
    <location>
        <position position="38"/>
    </location>
    <ligand>
        <name>Mg(2+)</name>
        <dbReference type="ChEBI" id="CHEBI:18420"/>
        <label>2</label>
    </ligand>
</feature>
<dbReference type="PIRSF" id="PIRSF005303">
    <property type="entry name" value="Thiam_monoph_kin"/>
    <property type="match status" value="1"/>
</dbReference>
<dbReference type="HAMAP" id="MF_02128">
    <property type="entry name" value="TMP_kinase"/>
    <property type="match status" value="1"/>
</dbReference>
<dbReference type="PANTHER" id="PTHR30270:SF3">
    <property type="entry name" value="THIAMINE-MONOPHOSPHATE KINASE"/>
    <property type="match status" value="1"/>
</dbReference>
<feature type="binding site" evidence="1">
    <location>
        <position position="111"/>
    </location>
    <ligand>
        <name>Mg(2+)</name>
        <dbReference type="ChEBI" id="CHEBI:18420"/>
        <label>1</label>
    </ligand>
</feature>
<dbReference type="Pfam" id="PF00586">
    <property type="entry name" value="AIRS"/>
    <property type="match status" value="1"/>
</dbReference>
<dbReference type="AlphaFoldDB" id="A0A2V2N0B5"/>
<feature type="binding site" evidence="1">
    <location>
        <position position="22"/>
    </location>
    <ligand>
        <name>Mg(2+)</name>
        <dbReference type="ChEBI" id="CHEBI:18420"/>
        <label>4</label>
    </ligand>
</feature>
<dbReference type="InterPro" id="IPR036676">
    <property type="entry name" value="PurM-like_C_sf"/>
</dbReference>
<dbReference type="OrthoDB" id="45909at2157"/>
<feature type="binding site" evidence="1">
    <location>
        <position position="282"/>
    </location>
    <ligand>
        <name>substrate</name>
    </ligand>
</feature>
<dbReference type="EC" id="2.7.4.16" evidence="1"/>
<accession>A0A2V2N0B5</accession>
<feature type="binding site" evidence="1">
    <location>
        <position position="36"/>
    </location>
    <ligand>
        <name>Mg(2+)</name>
        <dbReference type="ChEBI" id="CHEBI:18420"/>
        <label>4</label>
    </ligand>
</feature>
<feature type="domain" description="PurM-like N-terminal" evidence="2">
    <location>
        <begin position="21"/>
        <end position="128"/>
    </location>
</feature>
<keyword evidence="1" id="KW-0479">Metal-binding</keyword>
<comment type="miscellaneous">
    <text evidence="1">Reaction mechanism of ThiL seems to utilize a direct, inline transfer of the gamma-phosphate of ATP to TMP rather than a phosphorylated enzyme intermediate.</text>
</comment>
<evidence type="ECO:0000256" key="1">
    <source>
        <dbReference type="HAMAP-Rule" id="MF_02128"/>
    </source>
</evidence>
<dbReference type="GO" id="GO:0009030">
    <property type="term" value="F:thiamine-phosphate kinase activity"/>
    <property type="evidence" value="ECO:0007669"/>
    <property type="project" value="UniProtKB-UniRule"/>
</dbReference>
<keyword evidence="1" id="KW-0547">Nucleotide-binding</keyword>
<comment type="caution">
    <text evidence="3">The sequence shown here is derived from an EMBL/GenBank/DDBJ whole genome shotgun (WGS) entry which is preliminary data.</text>
</comment>
<keyword evidence="4" id="KW-1185">Reference proteome</keyword>
<feature type="binding site" evidence="1">
    <location>
        <position position="38"/>
    </location>
    <ligand>
        <name>Mg(2+)</name>
        <dbReference type="ChEBI" id="CHEBI:18420"/>
        <label>1</label>
    </ligand>
</feature>
<dbReference type="InterPro" id="IPR036921">
    <property type="entry name" value="PurM-like_N_sf"/>
</dbReference>
<protein>
    <recommendedName>
        <fullName evidence="1">Thiamine-monophosphate kinase</fullName>
        <shortName evidence="1">TMP kinase</shortName>
        <shortName evidence="1">Thiamine-phosphate kinase</shortName>
        <ecNumber evidence="1">2.7.4.16</ecNumber>
    </recommendedName>
</protein>
<dbReference type="EMBL" id="QGMY01000007">
    <property type="protein sequence ID" value="PWR72005.1"/>
    <property type="molecule type" value="Genomic_DNA"/>
</dbReference>
<dbReference type="Gene3D" id="3.30.1330.10">
    <property type="entry name" value="PurM-like, N-terminal domain"/>
    <property type="match status" value="1"/>
</dbReference>
<dbReference type="PANTHER" id="PTHR30270">
    <property type="entry name" value="THIAMINE-MONOPHOSPHATE KINASE"/>
    <property type="match status" value="1"/>
</dbReference>
<dbReference type="CDD" id="cd02194">
    <property type="entry name" value="ThiL"/>
    <property type="match status" value="1"/>
</dbReference>
<evidence type="ECO:0000313" key="3">
    <source>
        <dbReference type="EMBL" id="PWR72005.1"/>
    </source>
</evidence>
<comment type="similarity">
    <text evidence="1">Belongs to the thiamine-monophosphate kinase family.</text>
</comment>
<feature type="binding site" evidence="1">
    <location>
        <position position="66"/>
    </location>
    <ligand>
        <name>Mg(2+)</name>
        <dbReference type="ChEBI" id="CHEBI:18420"/>
        <label>4</label>
    </ligand>
</feature>
<dbReference type="Proteomes" id="UP000245657">
    <property type="component" value="Unassembled WGS sequence"/>
</dbReference>
<comment type="caution">
    <text evidence="1">Lacks conserved residue(s) required for the propagation of feature annotation.</text>
</comment>
<reference evidence="3 4" key="1">
    <citation type="submission" date="2018-05" db="EMBL/GenBank/DDBJ databases">
        <title>Draft genome of Methanospirillum lacunae Ki8-1.</title>
        <authorList>
            <person name="Dueholm M.S."/>
            <person name="Nielsen P.H."/>
            <person name="Bakmann L.F."/>
            <person name="Otzen D.E."/>
        </authorList>
    </citation>
    <scope>NUCLEOTIDE SEQUENCE [LARGE SCALE GENOMIC DNA]</scope>
    <source>
        <strain evidence="3 4">Ki8-1</strain>
    </source>
</reference>
<feature type="binding site" evidence="1">
    <location>
        <position position="191"/>
    </location>
    <ligand>
        <name>Mg(2+)</name>
        <dbReference type="ChEBI" id="CHEBI:18420"/>
        <label>3</label>
    </ligand>
</feature>
<keyword evidence="1" id="KW-0784">Thiamine biosynthesis</keyword>
<gene>
    <name evidence="1 3" type="primary">thiL</name>
    <name evidence="3" type="ORF">DK846_08405</name>
</gene>
<dbReference type="SUPFAM" id="SSF55326">
    <property type="entry name" value="PurM N-terminal domain-like"/>
    <property type="match status" value="1"/>
</dbReference>
<keyword evidence="1 3" id="KW-0418">Kinase</keyword>
<dbReference type="UniPathway" id="UPA00060">
    <property type="reaction ID" value="UER00142"/>
</dbReference>
<feature type="binding site" evidence="1">
    <location>
        <position position="45"/>
    </location>
    <ligand>
        <name>substrate</name>
    </ligand>
</feature>
<evidence type="ECO:0000313" key="4">
    <source>
        <dbReference type="Proteomes" id="UP000245657"/>
    </source>
</evidence>
<keyword evidence="1" id="KW-0067">ATP-binding</keyword>
<feature type="binding site" evidence="1">
    <location>
        <begin position="110"/>
        <end position="111"/>
    </location>
    <ligand>
        <name>ATP</name>
        <dbReference type="ChEBI" id="CHEBI:30616"/>
    </ligand>
</feature>
<feature type="binding site" evidence="1">
    <location>
        <position position="194"/>
    </location>
    <ligand>
        <name>Mg(2+)</name>
        <dbReference type="ChEBI" id="CHEBI:18420"/>
        <label>5</label>
    </ligand>
</feature>
<feature type="binding site" evidence="1">
    <location>
        <position position="193"/>
    </location>
    <ligand>
        <name>ATP</name>
        <dbReference type="ChEBI" id="CHEBI:30616"/>
    </ligand>
</feature>
<keyword evidence="1" id="KW-0808">Transferase</keyword>